<feature type="compositionally biased region" description="Basic and acidic residues" evidence="1">
    <location>
        <begin position="184"/>
        <end position="193"/>
    </location>
</feature>
<evidence type="ECO:0008006" key="4">
    <source>
        <dbReference type="Google" id="ProtNLM"/>
    </source>
</evidence>
<dbReference type="Proteomes" id="UP000007797">
    <property type="component" value="Unassembled WGS sequence"/>
</dbReference>
<feature type="compositionally biased region" description="Low complexity" evidence="1">
    <location>
        <begin position="157"/>
        <end position="183"/>
    </location>
</feature>
<dbReference type="STRING" id="1054147.F4Q1V6"/>
<dbReference type="EMBL" id="GL883020">
    <property type="protein sequence ID" value="EGG17976.1"/>
    <property type="molecule type" value="Genomic_DNA"/>
</dbReference>
<evidence type="ECO:0000313" key="2">
    <source>
        <dbReference type="EMBL" id="EGG17976.1"/>
    </source>
</evidence>
<dbReference type="InterPro" id="IPR018775">
    <property type="entry name" value="RlaP"/>
</dbReference>
<evidence type="ECO:0000313" key="3">
    <source>
        <dbReference type="Proteomes" id="UP000007797"/>
    </source>
</evidence>
<gene>
    <name evidence="2" type="ORF">DFA_06642</name>
</gene>
<feature type="compositionally biased region" description="Basic and acidic residues" evidence="1">
    <location>
        <begin position="146"/>
        <end position="156"/>
    </location>
</feature>
<dbReference type="OrthoDB" id="6103986at2759"/>
<dbReference type="Pfam" id="PF10127">
    <property type="entry name" value="RlaP"/>
    <property type="match status" value="2"/>
</dbReference>
<dbReference type="RefSeq" id="XP_004356868.1">
    <property type="nucleotide sequence ID" value="XM_004356815.1"/>
</dbReference>
<dbReference type="KEGG" id="dfa:DFA_06642"/>
<feature type="region of interest" description="Disordered" evidence="1">
    <location>
        <begin position="145"/>
        <end position="203"/>
    </location>
</feature>
<dbReference type="OMA" id="ERNCYIS"/>
<sequence>MENTNNNNSQHFKKLGEDLLKEKKVKAQLLFFCQVGSHSFNLNVETSDNDYFGVYELDADQLLSLTLSPHAALIDGHQPEDFVLYELSKFCELLLKGNPKLVEPLFTERNCYISQKWEQLRSIRHSFISQLVISHYVSYSKSQLGDAKKAQNEKTSRVTTPSSSSPTSSSSSSSTSTFTPSKGSTEERKEKNNDGLSNNHSPSKKLYHTIRLLHETVRMLNGDDPLVYLQGQHRDYIMNIRMGKISVQESMDQVNNLYEQVYKSIDEMKSTNPHNIPMVGDKMALNNWIINCRRSTINQFKSSTTTTSSEYYNEDQLKLVGFDKQFETVIDKCNEIMVNNNITDYNILYVGRSGSTLHGVKKNDQDWIAVYATKTDTQFSLYQPIDRLDITSSPTTNNTDASSTTRDTYVTGIQLFEVSYFLNLLSQGNHRAVEQFYNEKVDYCSSQVWDDLRLKNINYLTANFIQHCWGVAQGQIAKSKSLLSSNKNNDNDNEDIFNCIRKHCYHASRLLYLTESVLKNNTLEIKPNESERDKLIAILETKLNFDSLDKLIQETSSQSNLINLQTTKLGSSSKEKKAQETNVKSSVNNWIVKLRLSL</sequence>
<dbReference type="PANTHER" id="PTHR34817">
    <property type="entry name" value="NUCLEOTIDYLTRANSFERASE"/>
    <property type="match status" value="1"/>
</dbReference>
<reference evidence="3" key="1">
    <citation type="journal article" date="2011" name="Genome Res.">
        <title>Phylogeny-wide analysis of social amoeba genomes highlights ancient origins for complex intercellular communication.</title>
        <authorList>
            <person name="Heidel A.J."/>
            <person name="Lawal H.M."/>
            <person name="Felder M."/>
            <person name="Schilde C."/>
            <person name="Helps N.R."/>
            <person name="Tunggal B."/>
            <person name="Rivero F."/>
            <person name="John U."/>
            <person name="Schleicher M."/>
            <person name="Eichinger L."/>
            <person name="Platzer M."/>
            <person name="Noegel A.A."/>
            <person name="Schaap P."/>
            <person name="Gloeckner G."/>
        </authorList>
    </citation>
    <scope>NUCLEOTIDE SEQUENCE [LARGE SCALE GENOMIC DNA]</scope>
    <source>
        <strain evidence="3">SH3</strain>
    </source>
</reference>
<accession>F4Q1V6</accession>
<name>F4Q1V6_CACFS</name>
<dbReference type="AlphaFoldDB" id="F4Q1V6"/>
<dbReference type="GeneID" id="14870138"/>
<keyword evidence="3" id="KW-1185">Reference proteome</keyword>
<protein>
    <recommendedName>
        <fullName evidence="4">Nucleotidyltransferase</fullName>
    </recommendedName>
</protein>
<organism evidence="2 3">
    <name type="scientific">Cavenderia fasciculata</name>
    <name type="common">Slime mold</name>
    <name type="synonym">Dictyostelium fasciculatum</name>
    <dbReference type="NCBI Taxonomy" id="261658"/>
    <lineage>
        <taxon>Eukaryota</taxon>
        <taxon>Amoebozoa</taxon>
        <taxon>Evosea</taxon>
        <taxon>Eumycetozoa</taxon>
        <taxon>Dictyostelia</taxon>
        <taxon>Acytosteliales</taxon>
        <taxon>Cavenderiaceae</taxon>
        <taxon>Cavenderia</taxon>
    </lineage>
</organism>
<dbReference type="PANTHER" id="PTHR34817:SF1">
    <property type="entry name" value="NUCLEOTIDYLTRANSFERASE"/>
    <property type="match status" value="1"/>
</dbReference>
<proteinExistence type="predicted"/>
<evidence type="ECO:0000256" key="1">
    <source>
        <dbReference type="SAM" id="MobiDB-lite"/>
    </source>
</evidence>